<evidence type="ECO:0000256" key="1">
    <source>
        <dbReference type="SAM" id="MobiDB-lite"/>
    </source>
</evidence>
<gene>
    <name evidence="2" type="ORF">GCM10022226_76370</name>
</gene>
<feature type="region of interest" description="Disordered" evidence="1">
    <location>
        <begin position="1"/>
        <end position="55"/>
    </location>
</feature>
<reference evidence="3" key="1">
    <citation type="journal article" date="2019" name="Int. J. Syst. Evol. Microbiol.">
        <title>The Global Catalogue of Microorganisms (GCM) 10K type strain sequencing project: providing services to taxonomists for standard genome sequencing and annotation.</title>
        <authorList>
            <consortium name="The Broad Institute Genomics Platform"/>
            <consortium name="The Broad Institute Genome Sequencing Center for Infectious Disease"/>
            <person name="Wu L."/>
            <person name="Ma J."/>
        </authorList>
    </citation>
    <scope>NUCLEOTIDE SEQUENCE [LARGE SCALE GENOMIC DNA]</scope>
    <source>
        <strain evidence="3">JCM 16908</strain>
    </source>
</reference>
<comment type="caution">
    <text evidence="2">The sequence shown here is derived from an EMBL/GenBank/DDBJ whole genome shotgun (WGS) entry which is preliminary data.</text>
</comment>
<sequence>MNSPDDLEAELRALGEALETPAPPPAAVAASVRARLERPQTVPEPAARRPEPAARQRRRWVATGIAALLAALLGFTPQGQAAVAQVLRFAGIEIHVGEPEPVPSGVPSPLPGEKHVALDQARETVKFPFLVPAKLGEPDDVRVSDGGRVVSLFWPGVRLDAYDGLLDVVWRKDLGEPWPENVQIGSSPGWWVSGPHSLTYLPSGGGTSESLQRRAESTLIWQREGVGYRLEGPTDVLRAREIAESLR</sequence>
<proteinExistence type="predicted"/>
<organism evidence="2 3">
    <name type="scientific">Sphaerisporangium flaviroseum</name>
    <dbReference type="NCBI Taxonomy" id="509199"/>
    <lineage>
        <taxon>Bacteria</taxon>
        <taxon>Bacillati</taxon>
        <taxon>Actinomycetota</taxon>
        <taxon>Actinomycetes</taxon>
        <taxon>Streptosporangiales</taxon>
        <taxon>Streptosporangiaceae</taxon>
        <taxon>Sphaerisporangium</taxon>
    </lineage>
</organism>
<dbReference type="Proteomes" id="UP001500888">
    <property type="component" value="Unassembled WGS sequence"/>
</dbReference>
<evidence type="ECO:0000313" key="2">
    <source>
        <dbReference type="EMBL" id="GAA3842416.1"/>
    </source>
</evidence>
<keyword evidence="3" id="KW-1185">Reference proteome</keyword>
<evidence type="ECO:0000313" key="3">
    <source>
        <dbReference type="Proteomes" id="UP001500888"/>
    </source>
</evidence>
<accession>A0ABP7JEI8</accession>
<dbReference type="RefSeq" id="WP_344952327.1">
    <property type="nucleotide sequence ID" value="NZ_BAAAZR010000052.1"/>
</dbReference>
<dbReference type="EMBL" id="BAAAZR010000052">
    <property type="protein sequence ID" value="GAA3842416.1"/>
    <property type="molecule type" value="Genomic_DNA"/>
</dbReference>
<evidence type="ECO:0008006" key="4">
    <source>
        <dbReference type="Google" id="ProtNLM"/>
    </source>
</evidence>
<protein>
    <recommendedName>
        <fullName evidence="4">DUF4367 domain-containing protein</fullName>
    </recommendedName>
</protein>
<name>A0ABP7JEI8_9ACTN</name>